<dbReference type="OrthoDB" id="9811176at2"/>
<dbReference type="Proteomes" id="UP000070299">
    <property type="component" value="Unassembled WGS sequence"/>
</dbReference>
<dbReference type="InterPro" id="IPR047610">
    <property type="entry name" value="ImuA_translesion"/>
</dbReference>
<sequence length="222" mass="24756">MHDLINLLQRRHLVWHGTQQKAAYASQTSQYPELDEKLDGGFPESGVVDIASPSGIGELRLLLPFLLRQKRMLVYINPPGQVCAEQLHHYGIDITQVLVIYPDKTNDALWAAEQCMKSGACATVMLWQNTLEVHQIKRLQVAAETGQSLLFLHRTNDKSTISLPVTLGLTLSANDTGLDIQVRKRKGGWPLPVFKVNMCQQWPALTLHRAANVLSFPTAKAV</sequence>
<dbReference type="SUPFAM" id="SSF52540">
    <property type="entry name" value="P-loop containing nucleoside triphosphate hydrolases"/>
    <property type="match status" value="1"/>
</dbReference>
<evidence type="ECO:0008006" key="3">
    <source>
        <dbReference type="Google" id="ProtNLM"/>
    </source>
</evidence>
<keyword evidence="2" id="KW-1185">Reference proteome</keyword>
<reference evidence="2" key="1">
    <citation type="submission" date="2016-02" db="EMBL/GenBank/DDBJ databases">
        <authorList>
            <person name="Schultz-Johansen M."/>
            <person name="Glaring M.A."/>
            <person name="Bech P.K."/>
            <person name="Stougaard P."/>
        </authorList>
    </citation>
    <scope>NUCLEOTIDE SEQUENCE [LARGE SCALE GENOMIC DNA]</scope>
    <source>
        <strain evidence="2">S66</strain>
    </source>
</reference>
<dbReference type="AlphaFoldDB" id="A0A136A554"/>
<dbReference type="STRING" id="1799789.AX660_10410"/>
<proteinExistence type="predicted"/>
<dbReference type="EMBL" id="LSNE01000003">
    <property type="protein sequence ID" value="KXI30375.1"/>
    <property type="molecule type" value="Genomic_DNA"/>
</dbReference>
<evidence type="ECO:0000313" key="1">
    <source>
        <dbReference type="EMBL" id="KXI30375.1"/>
    </source>
</evidence>
<gene>
    <name evidence="1" type="ORF">AX660_10410</name>
</gene>
<dbReference type="PIRSF" id="PIRSF037290">
    <property type="entry name" value="UCP037290"/>
    <property type="match status" value="1"/>
</dbReference>
<dbReference type="NCBIfam" id="NF033429">
    <property type="entry name" value="ImuA_translesion"/>
    <property type="match status" value="1"/>
</dbReference>
<name>A0A136A554_9ALTE</name>
<dbReference type="Gene3D" id="3.40.50.300">
    <property type="entry name" value="P-loop containing nucleotide triphosphate hydrolases"/>
    <property type="match status" value="1"/>
</dbReference>
<dbReference type="InterPro" id="IPR017166">
    <property type="entry name" value="UCP037290"/>
</dbReference>
<dbReference type="InterPro" id="IPR027417">
    <property type="entry name" value="P-loop_NTPase"/>
</dbReference>
<evidence type="ECO:0000313" key="2">
    <source>
        <dbReference type="Proteomes" id="UP000070299"/>
    </source>
</evidence>
<organism evidence="1 2">
    <name type="scientific">Paraglaciecola hydrolytica</name>
    <dbReference type="NCBI Taxonomy" id="1799789"/>
    <lineage>
        <taxon>Bacteria</taxon>
        <taxon>Pseudomonadati</taxon>
        <taxon>Pseudomonadota</taxon>
        <taxon>Gammaproteobacteria</taxon>
        <taxon>Alteromonadales</taxon>
        <taxon>Alteromonadaceae</taxon>
        <taxon>Paraglaciecola</taxon>
    </lineage>
</organism>
<dbReference type="RefSeq" id="WP_068374705.1">
    <property type="nucleotide sequence ID" value="NZ_LSNE01000003.1"/>
</dbReference>
<accession>A0A136A554</accession>
<comment type="caution">
    <text evidence="1">The sequence shown here is derived from an EMBL/GenBank/DDBJ whole genome shotgun (WGS) entry which is preliminary data.</text>
</comment>
<protein>
    <recommendedName>
        <fullName evidence="3">Recombinase RecA</fullName>
    </recommendedName>
</protein>